<keyword evidence="5 8" id="KW-1133">Transmembrane helix</keyword>
<dbReference type="SUPFAM" id="SSF160240">
    <property type="entry name" value="Cation efflux protein cytoplasmic domain-like"/>
    <property type="match status" value="1"/>
</dbReference>
<gene>
    <name evidence="11" type="ORF">DDQ50_08585</name>
</gene>
<dbReference type="GO" id="GO:0005385">
    <property type="term" value="F:zinc ion transmembrane transporter activity"/>
    <property type="evidence" value="ECO:0007669"/>
    <property type="project" value="TreeGrafter"/>
</dbReference>
<feature type="transmembrane region" description="Helical" evidence="8">
    <location>
        <begin position="120"/>
        <end position="141"/>
    </location>
</feature>
<evidence type="ECO:0000256" key="6">
    <source>
        <dbReference type="ARBA" id="ARBA00023065"/>
    </source>
</evidence>
<feature type="transmembrane region" description="Helical" evidence="8">
    <location>
        <begin position="18"/>
        <end position="39"/>
    </location>
</feature>
<feature type="transmembrane region" description="Helical" evidence="8">
    <location>
        <begin position="51"/>
        <end position="73"/>
    </location>
</feature>
<dbReference type="InterPro" id="IPR058533">
    <property type="entry name" value="Cation_efflux_TM"/>
</dbReference>
<keyword evidence="3" id="KW-0813">Transport</keyword>
<sequence>MHSHDHGSEHGGSSRTRLIIALAITASVALIEVGGAWLTGSLTLLADAGHMLSDSIGLVVALFATVVAARPATDRSTFGYRRAEVLGALLNSLLLLGIALFVGIEAVIRLTSADAGDVLGFPMLIVAAIGLIANLSSLAVLRGGREASINMRGAYLEVLGDLLGSLAAVIAAVVIITTGFARADSIASLLVALLIIPRALLLLRDVVSVLTESVPTGTSVAEIRQHILEAPGVVDVHDVHVWAITTGAPVFTAHVVVETEIFEEGRTDAVLDSLGGCLSDHFDVAHSTFQLEPASHAGHEEAQHRHA</sequence>
<evidence type="ECO:0000256" key="3">
    <source>
        <dbReference type="ARBA" id="ARBA00022448"/>
    </source>
</evidence>
<protein>
    <submittedName>
        <fullName evidence="11">Cation transporter</fullName>
    </submittedName>
</protein>
<evidence type="ECO:0000256" key="7">
    <source>
        <dbReference type="ARBA" id="ARBA00023136"/>
    </source>
</evidence>
<dbReference type="AlphaFoldDB" id="A0A2V1HQD0"/>
<dbReference type="GO" id="GO:0005886">
    <property type="term" value="C:plasma membrane"/>
    <property type="evidence" value="ECO:0007669"/>
    <property type="project" value="TreeGrafter"/>
</dbReference>
<evidence type="ECO:0000256" key="1">
    <source>
        <dbReference type="ARBA" id="ARBA00004141"/>
    </source>
</evidence>
<feature type="transmembrane region" description="Helical" evidence="8">
    <location>
        <begin position="186"/>
        <end position="203"/>
    </location>
</feature>
<dbReference type="Gene3D" id="1.20.1510.10">
    <property type="entry name" value="Cation efflux protein transmembrane domain"/>
    <property type="match status" value="1"/>
</dbReference>
<evidence type="ECO:0000313" key="11">
    <source>
        <dbReference type="EMBL" id="PVZ93832.1"/>
    </source>
</evidence>
<keyword evidence="12" id="KW-1185">Reference proteome</keyword>
<name>A0A2V1HQD0_9MICO</name>
<organism evidence="11 12">
    <name type="scientific">Amnibacterium flavum</name>
    <dbReference type="NCBI Taxonomy" id="2173173"/>
    <lineage>
        <taxon>Bacteria</taxon>
        <taxon>Bacillati</taxon>
        <taxon>Actinomycetota</taxon>
        <taxon>Actinomycetes</taxon>
        <taxon>Micrococcales</taxon>
        <taxon>Microbacteriaceae</taxon>
        <taxon>Amnibacterium</taxon>
    </lineage>
</organism>
<comment type="subcellular location">
    <subcellularLocation>
        <location evidence="1">Membrane</location>
        <topology evidence="1">Multi-pass membrane protein</topology>
    </subcellularLocation>
</comment>
<keyword evidence="7 8" id="KW-0472">Membrane</keyword>
<evidence type="ECO:0000259" key="9">
    <source>
        <dbReference type="Pfam" id="PF01545"/>
    </source>
</evidence>
<evidence type="ECO:0000256" key="2">
    <source>
        <dbReference type="ARBA" id="ARBA00008873"/>
    </source>
</evidence>
<dbReference type="PANTHER" id="PTHR11562">
    <property type="entry name" value="CATION EFFLUX PROTEIN/ ZINC TRANSPORTER"/>
    <property type="match status" value="1"/>
</dbReference>
<evidence type="ECO:0000313" key="12">
    <source>
        <dbReference type="Proteomes" id="UP000244893"/>
    </source>
</evidence>
<feature type="domain" description="Cation efflux protein cytoplasmic" evidence="10">
    <location>
        <begin position="217"/>
        <end position="293"/>
    </location>
</feature>
<dbReference type="RefSeq" id="WP_116756346.1">
    <property type="nucleotide sequence ID" value="NZ_JBHUEX010000001.1"/>
</dbReference>
<dbReference type="OrthoDB" id="9809646at2"/>
<dbReference type="SUPFAM" id="SSF161111">
    <property type="entry name" value="Cation efflux protein transmembrane domain-like"/>
    <property type="match status" value="1"/>
</dbReference>
<dbReference type="Pfam" id="PF16916">
    <property type="entry name" value="ZT_dimer"/>
    <property type="match status" value="1"/>
</dbReference>
<feature type="domain" description="Cation efflux protein transmembrane" evidence="9">
    <location>
        <begin position="18"/>
        <end position="210"/>
    </location>
</feature>
<dbReference type="InterPro" id="IPR036837">
    <property type="entry name" value="Cation_efflux_CTD_sf"/>
</dbReference>
<evidence type="ECO:0000256" key="5">
    <source>
        <dbReference type="ARBA" id="ARBA00022989"/>
    </source>
</evidence>
<dbReference type="InterPro" id="IPR050681">
    <property type="entry name" value="CDF/SLC30A"/>
</dbReference>
<keyword evidence="4 8" id="KW-0812">Transmembrane</keyword>
<feature type="transmembrane region" description="Helical" evidence="8">
    <location>
        <begin position="85"/>
        <end position="108"/>
    </location>
</feature>
<dbReference type="NCBIfam" id="TIGR01297">
    <property type="entry name" value="CDF"/>
    <property type="match status" value="1"/>
</dbReference>
<dbReference type="PANTHER" id="PTHR11562:SF17">
    <property type="entry name" value="RE54080P-RELATED"/>
    <property type="match status" value="1"/>
</dbReference>
<dbReference type="InterPro" id="IPR027469">
    <property type="entry name" value="Cation_efflux_TMD_sf"/>
</dbReference>
<dbReference type="EMBL" id="QEOP01000002">
    <property type="protein sequence ID" value="PVZ93832.1"/>
    <property type="molecule type" value="Genomic_DNA"/>
</dbReference>
<dbReference type="InterPro" id="IPR002524">
    <property type="entry name" value="Cation_efflux"/>
</dbReference>
<dbReference type="Proteomes" id="UP000244893">
    <property type="component" value="Unassembled WGS sequence"/>
</dbReference>
<keyword evidence="6" id="KW-0406">Ion transport</keyword>
<feature type="transmembrane region" description="Helical" evidence="8">
    <location>
        <begin position="162"/>
        <end position="180"/>
    </location>
</feature>
<comment type="similarity">
    <text evidence="2">Belongs to the cation diffusion facilitator (CDF) transporter (TC 2.A.4) family. SLC30A subfamily.</text>
</comment>
<dbReference type="InterPro" id="IPR027470">
    <property type="entry name" value="Cation_efflux_CTD"/>
</dbReference>
<comment type="caution">
    <text evidence="11">The sequence shown here is derived from an EMBL/GenBank/DDBJ whole genome shotgun (WGS) entry which is preliminary data.</text>
</comment>
<evidence type="ECO:0000256" key="4">
    <source>
        <dbReference type="ARBA" id="ARBA00022692"/>
    </source>
</evidence>
<evidence type="ECO:0000259" key="10">
    <source>
        <dbReference type="Pfam" id="PF16916"/>
    </source>
</evidence>
<proteinExistence type="inferred from homology"/>
<accession>A0A2V1HQD0</accession>
<evidence type="ECO:0000256" key="8">
    <source>
        <dbReference type="SAM" id="Phobius"/>
    </source>
</evidence>
<reference evidence="11 12" key="1">
    <citation type="submission" date="2018-05" db="EMBL/GenBank/DDBJ databases">
        <title>Amnibacterium sp. M8JJ-5, whole genome shotgun sequence.</title>
        <authorList>
            <person name="Tuo L."/>
        </authorList>
    </citation>
    <scope>NUCLEOTIDE SEQUENCE [LARGE SCALE GENOMIC DNA]</scope>
    <source>
        <strain evidence="11 12">M8JJ-5</strain>
    </source>
</reference>
<dbReference type="Pfam" id="PF01545">
    <property type="entry name" value="Cation_efflux"/>
    <property type="match status" value="1"/>
</dbReference>